<protein>
    <recommendedName>
        <fullName evidence="4">SipW-cognate class signal peptide</fullName>
    </recommendedName>
</protein>
<gene>
    <name evidence="2" type="ORF">IAC61_06165</name>
</gene>
<comment type="caution">
    <text evidence="2">The sequence shown here is derived from an EMBL/GenBank/DDBJ whole genome shotgun (WGS) entry which is preliminary data.</text>
</comment>
<name>A0A9D9GW47_9FIRM</name>
<sequence>MKTKSKLLVALSALTVGTVAAGATATYAWFTTSRSASASISNITAKNPNGSLAISIGNPKGINEATGNGTASATANFGSAPLIDLSSKDGTYFYSDYVSSGNSSFSDDNTPDGYVAYNGDTGFVQFSLTITNTAESGIGSLDVYLDPENTRINPVQSDDSEDKAMADWIRVAIAKQASATGTHAMTDLTSAGNLVFMNNDNLSDVDDKYVDDAGTLATYSEPDAENFYSTIATIPSIEDQDGKGVEANTTDVSTYVGTIKGGESIYLTCAIWLEGTCAISDAANGGLVNVVLGFTGLDTYVGA</sequence>
<reference evidence="2" key="2">
    <citation type="journal article" date="2021" name="PeerJ">
        <title>Extensive microbial diversity within the chicken gut microbiome revealed by metagenomics and culture.</title>
        <authorList>
            <person name="Gilroy R."/>
            <person name="Ravi A."/>
            <person name="Getino M."/>
            <person name="Pursley I."/>
            <person name="Horton D.L."/>
            <person name="Alikhan N.F."/>
            <person name="Baker D."/>
            <person name="Gharbi K."/>
            <person name="Hall N."/>
            <person name="Watson M."/>
            <person name="Adriaenssens E.M."/>
            <person name="Foster-Nyarko E."/>
            <person name="Jarju S."/>
            <person name="Secka A."/>
            <person name="Antonio M."/>
            <person name="Oren A."/>
            <person name="Chaudhuri R.R."/>
            <person name="La Ragione R."/>
            <person name="Hildebrand F."/>
            <person name="Pallen M.J."/>
        </authorList>
    </citation>
    <scope>NUCLEOTIDE SEQUENCE</scope>
    <source>
        <strain evidence="2">17113</strain>
    </source>
</reference>
<dbReference type="AlphaFoldDB" id="A0A9D9GW47"/>
<reference evidence="2" key="1">
    <citation type="submission" date="2020-10" db="EMBL/GenBank/DDBJ databases">
        <authorList>
            <person name="Gilroy R."/>
        </authorList>
    </citation>
    <scope>NUCLEOTIDE SEQUENCE</scope>
    <source>
        <strain evidence="2">17113</strain>
    </source>
</reference>
<dbReference type="Proteomes" id="UP000823634">
    <property type="component" value="Unassembled WGS sequence"/>
</dbReference>
<feature type="signal peptide" evidence="1">
    <location>
        <begin position="1"/>
        <end position="21"/>
    </location>
</feature>
<accession>A0A9D9GW47</accession>
<keyword evidence="1" id="KW-0732">Signal</keyword>
<proteinExistence type="predicted"/>
<evidence type="ECO:0000313" key="2">
    <source>
        <dbReference type="EMBL" id="MBO8426874.1"/>
    </source>
</evidence>
<organism evidence="2 3">
    <name type="scientific">Candidatus Alloenteromonas pullistercoris</name>
    <dbReference type="NCBI Taxonomy" id="2840785"/>
    <lineage>
        <taxon>Bacteria</taxon>
        <taxon>Bacillati</taxon>
        <taxon>Bacillota</taxon>
        <taxon>Bacillota incertae sedis</taxon>
        <taxon>Candidatus Alloenteromonas</taxon>
    </lineage>
</organism>
<feature type="chain" id="PRO_5039447598" description="SipW-cognate class signal peptide" evidence="1">
    <location>
        <begin position="22"/>
        <end position="303"/>
    </location>
</feature>
<evidence type="ECO:0008006" key="4">
    <source>
        <dbReference type="Google" id="ProtNLM"/>
    </source>
</evidence>
<evidence type="ECO:0000313" key="3">
    <source>
        <dbReference type="Proteomes" id="UP000823634"/>
    </source>
</evidence>
<evidence type="ECO:0000256" key="1">
    <source>
        <dbReference type="SAM" id="SignalP"/>
    </source>
</evidence>
<dbReference type="EMBL" id="JADINA010000039">
    <property type="protein sequence ID" value="MBO8426874.1"/>
    <property type="molecule type" value="Genomic_DNA"/>
</dbReference>